<feature type="compositionally biased region" description="Basic and acidic residues" evidence="1">
    <location>
        <begin position="1"/>
        <end position="12"/>
    </location>
</feature>
<feature type="compositionally biased region" description="Polar residues" evidence="1">
    <location>
        <begin position="44"/>
        <end position="63"/>
    </location>
</feature>
<organism evidence="2 3">
    <name type="scientific">Streblomastix strix</name>
    <dbReference type="NCBI Taxonomy" id="222440"/>
    <lineage>
        <taxon>Eukaryota</taxon>
        <taxon>Metamonada</taxon>
        <taxon>Preaxostyla</taxon>
        <taxon>Oxymonadida</taxon>
        <taxon>Streblomastigidae</taxon>
        <taxon>Streblomastix</taxon>
    </lineage>
</organism>
<evidence type="ECO:0000256" key="1">
    <source>
        <dbReference type="SAM" id="MobiDB-lite"/>
    </source>
</evidence>
<feature type="region of interest" description="Disordered" evidence="1">
    <location>
        <begin position="44"/>
        <end position="229"/>
    </location>
</feature>
<evidence type="ECO:0000313" key="3">
    <source>
        <dbReference type="Proteomes" id="UP000324800"/>
    </source>
</evidence>
<protein>
    <submittedName>
        <fullName evidence="2">Uncharacterized protein</fullName>
    </submittedName>
</protein>
<gene>
    <name evidence="2" type="ORF">EZS28_011436</name>
</gene>
<feature type="compositionally biased region" description="Polar residues" evidence="1">
    <location>
        <begin position="85"/>
        <end position="110"/>
    </location>
</feature>
<dbReference type="AlphaFoldDB" id="A0A5J4WDS1"/>
<comment type="caution">
    <text evidence="2">The sequence shown here is derived from an EMBL/GenBank/DDBJ whole genome shotgun (WGS) entry which is preliminary data.</text>
</comment>
<feature type="region of interest" description="Disordered" evidence="1">
    <location>
        <begin position="1"/>
        <end position="25"/>
    </location>
</feature>
<feature type="compositionally biased region" description="Polar residues" evidence="1">
    <location>
        <begin position="161"/>
        <end position="172"/>
    </location>
</feature>
<feature type="compositionally biased region" description="Basic and acidic residues" evidence="1">
    <location>
        <begin position="64"/>
        <end position="84"/>
    </location>
</feature>
<reference evidence="2 3" key="1">
    <citation type="submission" date="2019-03" db="EMBL/GenBank/DDBJ databases">
        <title>Single cell metagenomics reveals metabolic interactions within the superorganism composed of flagellate Streblomastix strix and complex community of Bacteroidetes bacteria on its surface.</title>
        <authorList>
            <person name="Treitli S.C."/>
            <person name="Kolisko M."/>
            <person name="Husnik F."/>
            <person name="Keeling P."/>
            <person name="Hampl V."/>
        </authorList>
    </citation>
    <scope>NUCLEOTIDE SEQUENCE [LARGE SCALE GENOMIC DNA]</scope>
    <source>
        <strain evidence="2">ST1C</strain>
    </source>
</reference>
<dbReference type="EMBL" id="SNRW01002358">
    <property type="protein sequence ID" value="KAA6393040.1"/>
    <property type="molecule type" value="Genomic_DNA"/>
</dbReference>
<feature type="compositionally biased region" description="Polar residues" evidence="1">
    <location>
        <begin position="141"/>
        <end position="153"/>
    </location>
</feature>
<proteinExistence type="predicted"/>
<name>A0A5J4WDS1_9EUKA</name>
<sequence length="229" mass="26024">MQTDQMKSEETVAGRSYRQKPTKMNIQTIRQSITLARKTITSKAIDNKIRGQQQQNDQRPSNEYQHEQETKLQDNGDTKLRETGSHYTNNPEQELRNPNFSQSKSQSPLITTFPELGQVKGKVEEPNQKMQPTNDHDTRSRTGQLKSVHNKSLGSPEARANSDTPSRIIPQQEQRKKAYVAPVTEDKSAKHSKGSKTSAGSKKQKQRSNSENQIEIEHDTETDQLDLLN</sequence>
<evidence type="ECO:0000313" key="2">
    <source>
        <dbReference type="EMBL" id="KAA6393040.1"/>
    </source>
</evidence>
<dbReference type="Proteomes" id="UP000324800">
    <property type="component" value="Unassembled WGS sequence"/>
</dbReference>
<accession>A0A5J4WDS1</accession>